<dbReference type="Proteomes" id="UP000694425">
    <property type="component" value="Unplaced"/>
</dbReference>
<keyword evidence="1" id="KW-1133">Transmembrane helix</keyword>
<organism evidence="2 3">
    <name type="scientific">Neovison vison</name>
    <name type="common">American mink</name>
    <name type="synonym">Mustela vison</name>
    <dbReference type="NCBI Taxonomy" id="452646"/>
    <lineage>
        <taxon>Eukaryota</taxon>
        <taxon>Metazoa</taxon>
        <taxon>Chordata</taxon>
        <taxon>Craniata</taxon>
        <taxon>Vertebrata</taxon>
        <taxon>Euteleostomi</taxon>
        <taxon>Mammalia</taxon>
        <taxon>Eutheria</taxon>
        <taxon>Laurasiatheria</taxon>
        <taxon>Carnivora</taxon>
        <taxon>Caniformia</taxon>
        <taxon>Musteloidea</taxon>
        <taxon>Mustelidae</taxon>
        <taxon>Mustelinae</taxon>
        <taxon>Neogale</taxon>
    </lineage>
</organism>
<reference evidence="2" key="1">
    <citation type="submission" date="2025-08" db="UniProtKB">
        <authorList>
            <consortium name="Ensembl"/>
        </authorList>
    </citation>
    <scope>IDENTIFICATION</scope>
</reference>
<dbReference type="AlphaFoldDB" id="A0A8C7AWC9"/>
<evidence type="ECO:0000313" key="3">
    <source>
        <dbReference type="Proteomes" id="UP000694425"/>
    </source>
</evidence>
<reference evidence="2" key="2">
    <citation type="submission" date="2025-09" db="UniProtKB">
        <authorList>
            <consortium name="Ensembl"/>
        </authorList>
    </citation>
    <scope>IDENTIFICATION</scope>
</reference>
<keyword evidence="1" id="KW-0472">Membrane</keyword>
<feature type="transmembrane region" description="Helical" evidence="1">
    <location>
        <begin position="27"/>
        <end position="51"/>
    </location>
</feature>
<dbReference type="GeneTree" id="ENSGT00960000191898"/>
<evidence type="ECO:0000313" key="2">
    <source>
        <dbReference type="Ensembl" id="ENSNVIP00000011708.1"/>
    </source>
</evidence>
<proteinExistence type="predicted"/>
<accession>A0A8C7AWC9</accession>
<keyword evidence="3" id="KW-1185">Reference proteome</keyword>
<name>A0A8C7AWC9_NEOVI</name>
<evidence type="ECO:0000256" key="1">
    <source>
        <dbReference type="SAM" id="Phobius"/>
    </source>
</evidence>
<dbReference type="Ensembl" id="ENSNVIT00000013717.1">
    <property type="protein sequence ID" value="ENSNVIP00000011708.1"/>
    <property type="gene ID" value="ENSNVIG00000009264.1"/>
</dbReference>
<sequence>EVGQNITSILITWGFCQIIKKPYLNDLNLLCFLTFPFLILAIISVCCCCLYTHLSGKVLKLNLPPKQNKIHELGYNSDLSAYF</sequence>
<protein>
    <submittedName>
        <fullName evidence="2">Uncharacterized protein</fullName>
    </submittedName>
</protein>
<keyword evidence="1" id="KW-0812">Transmembrane</keyword>